<evidence type="ECO:0000313" key="2">
    <source>
        <dbReference type="Proteomes" id="UP000502189"/>
    </source>
</evidence>
<gene>
    <name evidence="1" type="ORF">01orf_00097</name>
</gene>
<evidence type="ECO:0008006" key="3">
    <source>
        <dbReference type="Google" id="ProtNLM"/>
    </source>
</evidence>
<sequence>MEKLVSDFTTFINANWTKPLNNRSCIPRRTRKVVRDLLREYIKQAPPIQGDNPSGLPVNLFLKSYVDRNPVYKSIFENNIWLLESAQNIRTFDNITTVGRFLLMVVYRIMSGGIGEGNTIMDNYSQQTSKPVLNTQMDYFCYNFMWHIASVAHYYKNKSLVIGLPMYWWRDDQEQSLVLEQLKSNFPDISMPDARGAIDFVQYMTDVYDKNYEAQPRVNISFDKFNTNFVVSVPEFIMDGLCYTSWDKITKYGTAFNVDIFLTLNRYKGVNFKTVEHHKEGVVDGITRDSDNVDCSALRLVYHPGFGRRISSIPPSRQVPRSMEDTYSKQHDVNNKTLIIFTRNHENSGYYLDYQHYSTIENGIGNNERERRDRLTYNGCINHRFLGDIDNDKSTYRRMLRDRFMGYLDTKQEVPPKVGETGNDTPQCMDIDRLNDLIKPLEDLAKTNTCCASKITGNGETTVVGSTTSSTPVVREVDRWWGRHHNTSWLTRPLSRHYPYRYPLDSTWWRGRSGAIW</sequence>
<organismHost>
    <name type="scientific">Ovis aries</name>
    <name type="common">Sheep</name>
    <dbReference type="NCBI Taxonomy" id="9940"/>
</organismHost>
<organismHost>
    <name type="scientific">Capra hircus</name>
    <name type="common">Goat</name>
    <dbReference type="NCBI Taxonomy" id="9925"/>
</organismHost>
<name>A0A6M6ABW7_ORFV</name>
<organism evidence="1 2">
    <name type="scientific">Orf virus</name>
    <name type="common">ORFV</name>
    <dbReference type="NCBI Taxonomy" id="10258"/>
    <lineage>
        <taxon>Viruses</taxon>
        <taxon>Varidnaviria</taxon>
        <taxon>Bamfordvirae</taxon>
        <taxon>Nucleocytoviricota</taxon>
        <taxon>Pokkesviricetes</taxon>
        <taxon>Chitovirales</taxon>
        <taxon>Poxviridae</taxon>
        <taxon>Chordopoxvirinae</taxon>
        <taxon>Parapoxvirus</taxon>
        <taxon>Parapoxvirus orf</taxon>
    </lineage>
</organism>
<proteinExistence type="predicted"/>
<dbReference type="EMBL" id="MN454854">
    <property type="protein sequence ID" value="QJX15524.1"/>
    <property type="molecule type" value="Genomic_DNA"/>
</dbReference>
<dbReference type="InterPro" id="IPR009285">
    <property type="entry name" value="Poxvirus_A26L"/>
</dbReference>
<organismHost>
    <name type="scientific">Homo sapiens</name>
    <name type="common">Human</name>
    <dbReference type="NCBI Taxonomy" id="9606"/>
</organismHost>
<accession>A0A6M6ABW7</accession>
<reference evidence="1 2" key="1">
    <citation type="submission" date="2019-09" db="EMBL/GenBank/DDBJ databases">
        <title>Whole-Genome Sequence of Orf Virus Derived from Cell Culture Infected with Contagious Ecthyma Vaccine.</title>
        <authorList>
            <person name="Heare D."/>
            <person name="Little S.V."/>
            <person name="Konganti K."/>
            <person name="Hillhouse A."/>
            <person name="Lawhon S.D."/>
        </authorList>
    </citation>
    <scope>NUCLEOTIDE SEQUENCE [LARGE SCALE GENOMIC DNA]</scope>
    <source>
        <strain evidence="1 2">TVL</strain>
    </source>
</reference>
<protein>
    <recommendedName>
        <fullName evidence="3">A-type inclusion protein</fullName>
    </recommendedName>
</protein>
<evidence type="ECO:0000313" key="1">
    <source>
        <dbReference type="EMBL" id="QJX15524.1"/>
    </source>
</evidence>
<dbReference type="Pfam" id="PF06086">
    <property type="entry name" value="Pox_A30L_A26L"/>
    <property type="match status" value="1"/>
</dbReference>
<dbReference type="Proteomes" id="UP000502189">
    <property type="component" value="Genome"/>
</dbReference>